<proteinExistence type="predicted"/>
<name>A0A7Z8YAM7_CAPOC</name>
<dbReference type="AlphaFoldDB" id="A0A7Z8YAM7"/>
<dbReference type="RefSeq" id="WP_258868692.1">
    <property type="nucleotide sequence ID" value="NZ_UYIQ01000001.1"/>
</dbReference>
<dbReference type="Proteomes" id="UP000276733">
    <property type="component" value="Unassembled WGS sequence"/>
</dbReference>
<dbReference type="EMBL" id="UYIQ01000001">
    <property type="protein sequence ID" value="VDG80741.1"/>
    <property type="molecule type" value="Genomic_DNA"/>
</dbReference>
<organism evidence="1 2">
    <name type="scientific">Capnocytophaga ochracea</name>
    <dbReference type="NCBI Taxonomy" id="1018"/>
    <lineage>
        <taxon>Bacteria</taxon>
        <taxon>Pseudomonadati</taxon>
        <taxon>Bacteroidota</taxon>
        <taxon>Flavobacteriia</taxon>
        <taxon>Flavobacteriales</taxon>
        <taxon>Flavobacteriaceae</taxon>
        <taxon>Capnocytophaga</taxon>
    </lineage>
</organism>
<reference evidence="1 2" key="1">
    <citation type="submission" date="2018-11" db="EMBL/GenBank/DDBJ databases">
        <authorList>
            <consortium name="Pathogen Informatics"/>
        </authorList>
    </citation>
    <scope>NUCLEOTIDE SEQUENCE [LARGE SCALE GENOMIC DNA]</scope>
    <source>
        <strain evidence="1 2">NCTC11458</strain>
    </source>
</reference>
<accession>A0A7Z8YAM7</accession>
<gene>
    <name evidence="1" type="ORF">NCTC11458_00018</name>
</gene>
<sequence>MTGQATRVNNYKTNNKRFYSGSTVALQWLYSGSTVALQRTKDE</sequence>
<evidence type="ECO:0000313" key="2">
    <source>
        <dbReference type="Proteomes" id="UP000276733"/>
    </source>
</evidence>
<protein>
    <submittedName>
        <fullName evidence="1">Uncharacterized protein</fullName>
    </submittedName>
</protein>
<evidence type="ECO:0000313" key="1">
    <source>
        <dbReference type="EMBL" id="VDG80741.1"/>
    </source>
</evidence>
<comment type="caution">
    <text evidence="1">The sequence shown here is derived from an EMBL/GenBank/DDBJ whole genome shotgun (WGS) entry which is preliminary data.</text>
</comment>